<dbReference type="STRING" id="111780.Sta7437_3086"/>
<dbReference type="InterPro" id="IPR008979">
    <property type="entry name" value="Galactose-bd-like_sf"/>
</dbReference>
<dbReference type="PATRIC" id="fig|111780.3.peg.3206"/>
<dbReference type="PROSITE" id="PS00138">
    <property type="entry name" value="SUBTILASE_SER"/>
    <property type="match status" value="1"/>
</dbReference>
<dbReference type="SUPFAM" id="SSF52743">
    <property type="entry name" value="Subtilisin-like"/>
    <property type="match status" value="1"/>
</dbReference>
<evidence type="ECO:0000256" key="3">
    <source>
        <dbReference type="ARBA" id="ARBA00022825"/>
    </source>
</evidence>
<sequence length="530" mass="58385">MTRLGWLTSSFFIFGLILPVCALDSSVGDFGINARLLHQSPYNLLGRKIGIGQVEIGRPGKFGLDKSGAKDAAIAPKGVFYRNVVASSNSNVDNHAIMVAGVMISKDKQLPGVAPEAKLYASAVGSLKDGGQPQECLATQHIALQNSGDVRAINFSFGESLERDPRENAKLDGKALLTECIDWSARVHNTLYVIAGNQGTGGIPIPTDNFNGITTAYTTKRKGIFTKVDFANLSDLPIGIGRSIIKKEINVGQRRAIGLLAPGSNILVHNQKGEIEKVSGTSFAAPHITASVALLQEYGDRNLNQALPNWSLASRRHEVMKAVLLNSADKLRDRGDGLLLGMKRTTIGEKNGNWLQSDAYTNPRIPLDIQMGTGHLNAFRAYQQFSAGQFAPEEAVPAKGWDYRTVEVNSDRDYILAEPLVKDSFVSITLAWNRMVELNDRNNNQKYDVGENFRDRGLNNLDLYLIPLDQESNLRNVCSSISSEDSVEHIFCKIPSSGRYKIRVYHRRQVNEPTQPYALAWWTVPKSDRF</sequence>
<keyword evidence="1" id="KW-0645">Protease</keyword>
<keyword evidence="3" id="KW-0720">Serine protease</keyword>
<protein>
    <submittedName>
        <fullName evidence="6">Peptidase S8 and S53 subtilisin kexin sedolisin</fullName>
    </submittedName>
</protein>
<dbReference type="EMBL" id="CP003653">
    <property type="protein sequence ID" value="AFZ36598.1"/>
    <property type="molecule type" value="Genomic_DNA"/>
</dbReference>
<dbReference type="AlphaFoldDB" id="K9XVP5"/>
<keyword evidence="7" id="KW-1185">Reference proteome</keyword>
<proteinExistence type="inferred from homology"/>
<evidence type="ECO:0000256" key="2">
    <source>
        <dbReference type="ARBA" id="ARBA00022801"/>
    </source>
</evidence>
<feature type="domain" description="Peptidase S8/S53" evidence="5">
    <location>
        <begin position="86"/>
        <end position="335"/>
    </location>
</feature>
<evidence type="ECO:0000313" key="6">
    <source>
        <dbReference type="EMBL" id="AFZ36598.1"/>
    </source>
</evidence>
<dbReference type="eggNOG" id="COG1404">
    <property type="taxonomic scope" value="Bacteria"/>
</dbReference>
<comment type="similarity">
    <text evidence="4">Belongs to the peptidase S8 family.</text>
</comment>
<dbReference type="Pfam" id="PF00082">
    <property type="entry name" value="Peptidase_S8"/>
    <property type="match status" value="1"/>
</dbReference>
<reference evidence="7" key="1">
    <citation type="journal article" date="2013" name="Proc. Natl. Acad. Sci. U.S.A.">
        <title>Improving the coverage of the cyanobacterial phylum using diversity-driven genome sequencing.</title>
        <authorList>
            <person name="Shih P.M."/>
            <person name="Wu D."/>
            <person name="Latifi A."/>
            <person name="Axen S.D."/>
            <person name="Fewer D.P."/>
            <person name="Talla E."/>
            <person name="Calteau A."/>
            <person name="Cai F."/>
            <person name="Tandeau de Marsac N."/>
            <person name="Rippka R."/>
            <person name="Herdman M."/>
            <person name="Sivonen K."/>
            <person name="Coursin T."/>
            <person name="Laurent T."/>
            <person name="Goodwin L."/>
            <person name="Nolan M."/>
            <person name="Davenport K.W."/>
            <person name="Han C.S."/>
            <person name="Rubin E.M."/>
            <person name="Eisen J.A."/>
            <person name="Woyke T."/>
            <person name="Gugger M."/>
            <person name="Kerfeld C.A."/>
        </authorList>
    </citation>
    <scope>NUCLEOTIDE SEQUENCE [LARGE SCALE GENOMIC DNA]</scope>
    <source>
        <strain evidence="7">ATCC 29371 / PCC 7437</strain>
    </source>
</reference>
<keyword evidence="2" id="KW-0378">Hydrolase</keyword>
<evidence type="ECO:0000256" key="1">
    <source>
        <dbReference type="ARBA" id="ARBA00022670"/>
    </source>
</evidence>
<dbReference type="GO" id="GO:0004252">
    <property type="term" value="F:serine-type endopeptidase activity"/>
    <property type="evidence" value="ECO:0007669"/>
    <property type="project" value="InterPro"/>
</dbReference>
<evidence type="ECO:0000256" key="4">
    <source>
        <dbReference type="PROSITE-ProRule" id="PRU01240"/>
    </source>
</evidence>
<name>K9XVP5_STAC7</name>
<dbReference type="InterPro" id="IPR000209">
    <property type="entry name" value="Peptidase_S8/S53_dom"/>
</dbReference>
<dbReference type="Gene3D" id="3.40.50.200">
    <property type="entry name" value="Peptidase S8/S53 domain"/>
    <property type="match status" value="1"/>
</dbReference>
<dbReference type="Gene3D" id="2.60.120.380">
    <property type="match status" value="1"/>
</dbReference>
<dbReference type="KEGG" id="scs:Sta7437_3086"/>
<dbReference type="InterPro" id="IPR023828">
    <property type="entry name" value="Peptidase_S8_Ser-AS"/>
</dbReference>
<dbReference type="Proteomes" id="UP000010473">
    <property type="component" value="Chromosome"/>
</dbReference>
<organism evidence="6 7">
    <name type="scientific">Stanieria cyanosphaera (strain ATCC 29371 / PCC 7437)</name>
    <dbReference type="NCBI Taxonomy" id="111780"/>
    <lineage>
        <taxon>Bacteria</taxon>
        <taxon>Bacillati</taxon>
        <taxon>Cyanobacteriota</taxon>
        <taxon>Cyanophyceae</taxon>
        <taxon>Pleurocapsales</taxon>
        <taxon>Dermocarpellaceae</taxon>
        <taxon>Stanieria</taxon>
    </lineage>
</organism>
<dbReference type="GO" id="GO:0006508">
    <property type="term" value="P:proteolysis"/>
    <property type="evidence" value="ECO:0007669"/>
    <property type="project" value="UniProtKB-KW"/>
</dbReference>
<dbReference type="SUPFAM" id="SSF49785">
    <property type="entry name" value="Galactose-binding domain-like"/>
    <property type="match status" value="1"/>
</dbReference>
<dbReference type="HOGENOM" id="CLU_505089_0_0_3"/>
<evidence type="ECO:0000313" key="7">
    <source>
        <dbReference type="Proteomes" id="UP000010473"/>
    </source>
</evidence>
<dbReference type="InterPro" id="IPR036852">
    <property type="entry name" value="Peptidase_S8/S53_dom_sf"/>
</dbReference>
<evidence type="ECO:0000259" key="5">
    <source>
        <dbReference type="Pfam" id="PF00082"/>
    </source>
</evidence>
<dbReference type="OrthoDB" id="9798386at2"/>
<comment type="caution">
    <text evidence="4">Lacks conserved residue(s) required for the propagation of feature annotation.</text>
</comment>
<dbReference type="PROSITE" id="PS51892">
    <property type="entry name" value="SUBTILASE"/>
    <property type="match status" value="1"/>
</dbReference>
<dbReference type="RefSeq" id="WP_015194263.1">
    <property type="nucleotide sequence ID" value="NC_019748.1"/>
</dbReference>
<gene>
    <name evidence="6" type="ordered locus">Sta7437_3086</name>
</gene>
<accession>K9XVP5</accession>